<dbReference type="EMBL" id="LAJY01000090">
    <property type="protein sequence ID" value="KJV10477.1"/>
    <property type="molecule type" value="Genomic_DNA"/>
</dbReference>
<proteinExistence type="predicted"/>
<evidence type="ECO:0000313" key="2">
    <source>
        <dbReference type="Proteomes" id="UP000033774"/>
    </source>
</evidence>
<evidence type="ECO:0008006" key="3">
    <source>
        <dbReference type="Google" id="ProtNLM"/>
    </source>
</evidence>
<sequence>MDRLTPMLATLMRLLCAVAVLWGGFAKSLPAFQSQNRAGDLSLYTLPDGSLPPLCLPGDSDDGTTDKTMAAHQCDLCLLGGTGFLTGPGHADLAAIPPVRQIATAQHQRPEAFYRQFFPPQAPPIGPPAITIA</sequence>
<organism evidence="1 2">
    <name type="scientific">Elstera litoralis</name>
    <dbReference type="NCBI Taxonomy" id="552518"/>
    <lineage>
        <taxon>Bacteria</taxon>
        <taxon>Pseudomonadati</taxon>
        <taxon>Pseudomonadota</taxon>
        <taxon>Alphaproteobacteria</taxon>
        <taxon>Rhodospirillales</taxon>
        <taxon>Rhodospirillaceae</taxon>
        <taxon>Elstera</taxon>
    </lineage>
</organism>
<gene>
    <name evidence="1" type="ORF">VZ95_04600</name>
</gene>
<protein>
    <recommendedName>
        <fullName evidence="3">DUF2946 domain-containing protein</fullName>
    </recommendedName>
</protein>
<dbReference type="AlphaFoldDB" id="A0A0F3IV16"/>
<evidence type="ECO:0000313" key="1">
    <source>
        <dbReference type="EMBL" id="KJV10477.1"/>
    </source>
</evidence>
<comment type="caution">
    <text evidence="1">The sequence shown here is derived from an EMBL/GenBank/DDBJ whole genome shotgun (WGS) entry which is preliminary data.</text>
</comment>
<dbReference type="OrthoDB" id="7744280at2"/>
<dbReference type="Proteomes" id="UP000033774">
    <property type="component" value="Unassembled WGS sequence"/>
</dbReference>
<accession>A0A0F3IV16</accession>
<keyword evidence="2" id="KW-1185">Reference proteome</keyword>
<name>A0A0F3IV16_9PROT</name>
<reference evidence="1 2" key="1">
    <citation type="submission" date="2015-03" db="EMBL/GenBank/DDBJ databases">
        <title>Draft genome sequence of Elstera litoralis.</title>
        <authorList>
            <person name="Rahalkar M.C."/>
            <person name="Dhakephalkar P.K."/>
            <person name="Pore S.D."/>
            <person name="Arora P."/>
            <person name="Kapse N.G."/>
            <person name="Pandit P.S."/>
        </authorList>
    </citation>
    <scope>NUCLEOTIDE SEQUENCE [LARGE SCALE GENOMIC DNA]</scope>
    <source>
        <strain evidence="1 2">Dia-1</strain>
    </source>
</reference>